<dbReference type="EMBL" id="CAJNOH010004784">
    <property type="protein sequence ID" value="CAF1380240.1"/>
    <property type="molecule type" value="Genomic_DNA"/>
</dbReference>
<comment type="caution">
    <text evidence="2">The sequence shown here is derived from an EMBL/GenBank/DDBJ whole genome shotgun (WGS) entry which is preliminary data.</text>
</comment>
<name>A0A816BTF2_9BILA</name>
<feature type="non-terminal residue" evidence="2">
    <location>
        <position position="38"/>
    </location>
</feature>
<accession>A0A816BTF2</accession>
<dbReference type="EMBL" id="CAJNOL010006236">
    <property type="protein sequence ID" value="CAF1615706.1"/>
    <property type="molecule type" value="Genomic_DNA"/>
</dbReference>
<reference evidence="2" key="1">
    <citation type="submission" date="2021-02" db="EMBL/GenBank/DDBJ databases">
        <authorList>
            <person name="Nowell W R."/>
        </authorList>
    </citation>
    <scope>NUCLEOTIDE SEQUENCE</scope>
</reference>
<proteinExistence type="predicted"/>
<sequence length="38" mass="4268">MYGDIKIECLESLIANITEFDSAYLELRAAGILDILIH</sequence>
<evidence type="ECO:0000313" key="2">
    <source>
        <dbReference type="EMBL" id="CAF1615706.1"/>
    </source>
</evidence>
<evidence type="ECO:0000313" key="1">
    <source>
        <dbReference type="EMBL" id="CAF1380240.1"/>
    </source>
</evidence>
<dbReference type="AlphaFoldDB" id="A0A816BTF2"/>
<gene>
    <name evidence="2" type="ORF">JXQ802_LOCUS49952</name>
    <name evidence="1" type="ORF">PYM288_LOCUS33816</name>
</gene>
<keyword evidence="3" id="KW-1185">Reference proteome</keyword>
<evidence type="ECO:0000313" key="3">
    <source>
        <dbReference type="Proteomes" id="UP000663870"/>
    </source>
</evidence>
<dbReference type="Proteomes" id="UP000663854">
    <property type="component" value="Unassembled WGS sequence"/>
</dbReference>
<protein>
    <submittedName>
        <fullName evidence="2">Uncharacterized protein</fullName>
    </submittedName>
</protein>
<dbReference type="Proteomes" id="UP000663870">
    <property type="component" value="Unassembled WGS sequence"/>
</dbReference>
<organism evidence="2 3">
    <name type="scientific">Rotaria sordida</name>
    <dbReference type="NCBI Taxonomy" id="392033"/>
    <lineage>
        <taxon>Eukaryota</taxon>
        <taxon>Metazoa</taxon>
        <taxon>Spiralia</taxon>
        <taxon>Gnathifera</taxon>
        <taxon>Rotifera</taxon>
        <taxon>Eurotatoria</taxon>
        <taxon>Bdelloidea</taxon>
        <taxon>Philodinida</taxon>
        <taxon>Philodinidae</taxon>
        <taxon>Rotaria</taxon>
    </lineage>
</organism>